<dbReference type="Proteomes" id="UP000243723">
    <property type="component" value="Unassembled WGS sequence"/>
</dbReference>
<sequence>MTPNSNAIAHAYRHLLRSSYQAVRFAKPARYVLRDRLRTAFRTAPPTSELSPRKLDRTLEFLEGAASVNGYEHRLLRNLVQYWGQDMHYKPGRTPRRVVVEYRPVIQGNVNAMVNEMGRTLDIYL</sequence>
<evidence type="ECO:0008006" key="3">
    <source>
        <dbReference type="Google" id="ProtNLM"/>
    </source>
</evidence>
<organism evidence="1 2">
    <name type="scientific">Elsinoe australis</name>
    <dbReference type="NCBI Taxonomy" id="40998"/>
    <lineage>
        <taxon>Eukaryota</taxon>
        <taxon>Fungi</taxon>
        <taxon>Dikarya</taxon>
        <taxon>Ascomycota</taxon>
        <taxon>Pezizomycotina</taxon>
        <taxon>Dothideomycetes</taxon>
        <taxon>Dothideomycetidae</taxon>
        <taxon>Myriangiales</taxon>
        <taxon>Elsinoaceae</taxon>
        <taxon>Elsinoe</taxon>
    </lineage>
</organism>
<proteinExistence type="predicted"/>
<reference evidence="1 2" key="1">
    <citation type="submission" date="2017-05" db="EMBL/GenBank/DDBJ databases">
        <title>Draft genome sequence of Elsinoe australis.</title>
        <authorList>
            <person name="Cheng Q."/>
        </authorList>
    </citation>
    <scope>NUCLEOTIDE SEQUENCE [LARGE SCALE GENOMIC DNA]</scope>
    <source>
        <strain evidence="1 2">NL1</strain>
    </source>
</reference>
<dbReference type="STRING" id="40998.A0A2P7ZAX6"/>
<evidence type="ECO:0000313" key="2">
    <source>
        <dbReference type="Proteomes" id="UP000243723"/>
    </source>
</evidence>
<evidence type="ECO:0000313" key="1">
    <source>
        <dbReference type="EMBL" id="PSK45373.1"/>
    </source>
</evidence>
<accession>A0A2P7ZAX6</accession>
<name>A0A2P7ZAX6_9PEZI</name>
<keyword evidence="2" id="KW-1185">Reference proteome</keyword>
<dbReference type="AlphaFoldDB" id="A0A2P7ZAX6"/>
<dbReference type="OrthoDB" id="4392610at2759"/>
<comment type="caution">
    <text evidence="1">The sequence shown here is derived from an EMBL/GenBank/DDBJ whole genome shotgun (WGS) entry which is preliminary data.</text>
</comment>
<gene>
    <name evidence="1" type="ORF">B9Z65_2513</name>
</gene>
<protein>
    <recommendedName>
        <fullName evidence="3">DUF1763-domain-containing protein</fullName>
    </recommendedName>
</protein>
<dbReference type="EMBL" id="NHZQ01000251">
    <property type="protein sequence ID" value="PSK45373.1"/>
    <property type="molecule type" value="Genomic_DNA"/>
</dbReference>